<evidence type="ECO:0000313" key="1">
    <source>
        <dbReference type="EMBL" id="ONH47786.1"/>
    </source>
</evidence>
<dbReference type="AlphaFoldDB" id="A0A1V2JSN6"/>
<proteinExistence type="predicted"/>
<accession>A0A1V2JSN6</accession>
<organism evidence="1 2">
    <name type="scientific">Pseudomonas azotoformans</name>
    <dbReference type="NCBI Taxonomy" id="47878"/>
    <lineage>
        <taxon>Bacteria</taxon>
        <taxon>Pseudomonadati</taxon>
        <taxon>Pseudomonadota</taxon>
        <taxon>Gammaproteobacteria</taxon>
        <taxon>Pseudomonadales</taxon>
        <taxon>Pseudomonadaceae</taxon>
        <taxon>Pseudomonas</taxon>
    </lineage>
</organism>
<evidence type="ECO:0000313" key="2">
    <source>
        <dbReference type="Proteomes" id="UP000188559"/>
    </source>
</evidence>
<dbReference type="Proteomes" id="UP000188559">
    <property type="component" value="Unassembled WGS sequence"/>
</dbReference>
<reference evidence="1 2" key="1">
    <citation type="submission" date="2016-10" db="EMBL/GenBank/DDBJ databases">
        <title>Pseudomonas lactis sp. nov. and Pseudomonas paralactis sp. nov., isolated from bovine raw milk.</title>
        <authorList>
            <person name="Von Neubeck M."/>
            <person name="Huptas C."/>
            <person name="Glueck C."/>
            <person name="Krewinkel M."/>
            <person name="Stoeckel M."/>
            <person name="Stressler T."/>
            <person name="Fischer L."/>
            <person name="Hinrichs J."/>
            <person name="Scherer S."/>
            <person name="Wenning M."/>
        </authorList>
    </citation>
    <scope>NUCLEOTIDE SEQUENCE [LARGE SCALE GENOMIC DNA]</scope>
    <source>
        <strain evidence="1 2">DSM 18862</strain>
    </source>
</reference>
<dbReference type="EMBL" id="MNPV01000001">
    <property type="protein sequence ID" value="ONH47786.1"/>
    <property type="molecule type" value="Genomic_DNA"/>
</dbReference>
<comment type="caution">
    <text evidence="1">The sequence shown here is derived from an EMBL/GenBank/DDBJ whole genome shotgun (WGS) entry which is preliminary data.</text>
</comment>
<name>A0A1V2JSN6_PSEAZ</name>
<sequence>MAAPVFVTDSLSIAQATPKRRHVDLKVSLTSALNEFVALGLFETSESTEGHTIWSLVGGPVVAQEAFYEDSFKRQFDFIQLTRDAALGVVLRARHAGDRAAIVDAIRHS</sequence>
<protein>
    <submittedName>
        <fullName evidence="1">Uncharacterized protein</fullName>
    </submittedName>
</protein>
<keyword evidence="2" id="KW-1185">Reference proteome</keyword>
<gene>
    <name evidence="1" type="ORF">BLL37_00075</name>
</gene>